<name>A0A7W9SU87_ARMRO</name>
<dbReference type="EMBL" id="JACHGW010000004">
    <property type="protein sequence ID" value="MBB6052510.1"/>
    <property type="molecule type" value="Genomic_DNA"/>
</dbReference>
<gene>
    <name evidence="3" type="ORF">HNQ39_004331</name>
</gene>
<dbReference type="Gene3D" id="3.40.50.300">
    <property type="entry name" value="P-loop containing nucleotide triphosphate hydrolases"/>
    <property type="match status" value="1"/>
</dbReference>
<evidence type="ECO:0000256" key="1">
    <source>
        <dbReference type="PIRSR" id="PIRSR007531-1"/>
    </source>
</evidence>
<evidence type="ECO:0000256" key="2">
    <source>
        <dbReference type="PIRSR" id="PIRSR007531-2"/>
    </source>
</evidence>
<dbReference type="EC" id="2.7.1.-" evidence="3"/>
<reference evidence="3 4" key="1">
    <citation type="submission" date="2020-08" db="EMBL/GenBank/DDBJ databases">
        <title>Genomic Encyclopedia of Type Strains, Phase IV (KMG-IV): sequencing the most valuable type-strain genomes for metagenomic binning, comparative biology and taxonomic classification.</title>
        <authorList>
            <person name="Goeker M."/>
        </authorList>
    </citation>
    <scope>NUCLEOTIDE SEQUENCE [LARGE SCALE GENOMIC DNA]</scope>
    <source>
        <strain evidence="3 4">DSM 23562</strain>
    </source>
</reference>
<dbReference type="RefSeq" id="WP_184201669.1">
    <property type="nucleotide sequence ID" value="NZ_JACHGW010000004.1"/>
</dbReference>
<sequence>MQGKIILVNGASSSGKTTLCRALQAALPELFWYLSLDHYRELGIIPWDRVRSGEFDRQTLRPQLFEGFYRTLPALAEAGNNLLIEHILAPNDYPERLFEVLAPFEVFFVGVHCPLDELERRERVRGDRPLGDARKDFAVTHTYFPYDIEIDSTQPAPENAARIITAWQARPVQENPER</sequence>
<protein>
    <submittedName>
        <fullName evidence="3">Chloramphenicol 3-O phosphotransferase</fullName>
        <ecNumber evidence="3">2.7.1.-</ecNumber>
    </submittedName>
</protein>
<feature type="active site" evidence="1">
    <location>
        <position position="37"/>
    </location>
</feature>
<keyword evidence="4" id="KW-1185">Reference proteome</keyword>
<accession>A0A7W9SU87</accession>
<dbReference type="GO" id="GO:0016740">
    <property type="term" value="F:transferase activity"/>
    <property type="evidence" value="ECO:0007669"/>
    <property type="project" value="UniProtKB-KW"/>
</dbReference>
<organism evidence="3 4">
    <name type="scientific">Armatimonas rosea</name>
    <dbReference type="NCBI Taxonomy" id="685828"/>
    <lineage>
        <taxon>Bacteria</taxon>
        <taxon>Bacillati</taxon>
        <taxon>Armatimonadota</taxon>
        <taxon>Armatimonadia</taxon>
        <taxon>Armatimonadales</taxon>
        <taxon>Armatimonadaceae</taxon>
        <taxon>Armatimonas</taxon>
    </lineage>
</organism>
<dbReference type="InterPro" id="IPR012853">
    <property type="entry name" value="CPT"/>
</dbReference>
<evidence type="ECO:0000313" key="4">
    <source>
        <dbReference type="Proteomes" id="UP000520814"/>
    </source>
</evidence>
<dbReference type="InterPro" id="IPR027417">
    <property type="entry name" value="P-loop_NTPase"/>
</dbReference>
<feature type="binding site" evidence="2">
    <location>
        <begin position="10"/>
        <end position="17"/>
    </location>
    <ligand>
        <name>ATP</name>
        <dbReference type="ChEBI" id="CHEBI:30616"/>
    </ligand>
</feature>
<dbReference type="Proteomes" id="UP000520814">
    <property type="component" value="Unassembled WGS sequence"/>
</dbReference>
<comment type="caution">
    <text evidence="3">The sequence shown here is derived from an EMBL/GenBank/DDBJ whole genome shotgun (WGS) entry which is preliminary data.</text>
</comment>
<dbReference type="SUPFAM" id="SSF52540">
    <property type="entry name" value="P-loop containing nucleoside triphosphate hydrolases"/>
    <property type="match status" value="1"/>
</dbReference>
<keyword evidence="3" id="KW-0808">Transferase</keyword>
<dbReference type="GO" id="GO:0005524">
    <property type="term" value="F:ATP binding"/>
    <property type="evidence" value="ECO:0007669"/>
    <property type="project" value="InterPro"/>
</dbReference>
<dbReference type="Pfam" id="PF07931">
    <property type="entry name" value="CPT"/>
    <property type="match status" value="1"/>
</dbReference>
<evidence type="ECO:0000313" key="3">
    <source>
        <dbReference type="EMBL" id="MBB6052510.1"/>
    </source>
</evidence>
<proteinExistence type="predicted"/>
<dbReference type="PIRSF" id="PIRSF007531">
    <property type="entry name" value="CPT"/>
    <property type="match status" value="1"/>
</dbReference>
<dbReference type="AlphaFoldDB" id="A0A7W9SU87"/>